<evidence type="ECO:0000259" key="6">
    <source>
        <dbReference type="PROSITE" id="PS50011"/>
    </source>
</evidence>
<dbReference type="Proteomes" id="UP000295151">
    <property type="component" value="Unassembled WGS sequence"/>
</dbReference>
<keyword evidence="2" id="KW-0547">Nucleotide-binding</keyword>
<evidence type="ECO:0000313" key="8">
    <source>
        <dbReference type="Proteomes" id="UP000295151"/>
    </source>
</evidence>
<feature type="region of interest" description="Disordered" evidence="4">
    <location>
        <begin position="615"/>
        <end position="662"/>
    </location>
</feature>
<dbReference type="Gene3D" id="1.10.510.10">
    <property type="entry name" value="Transferase(Phosphotransferase) domain 1"/>
    <property type="match status" value="1"/>
</dbReference>
<name>A0A4R7T7A6_9ACTN</name>
<dbReference type="PROSITE" id="PS50011">
    <property type="entry name" value="PROTEIN_KINASE_DOM"/>
    <property type="match status" value="1"/>
</dbReference>
<feature type="compositionally biased region" description="Gly residues" evidence="4">
    <location>
        <begin position="311"/>
        <end position="333"/>
    </location>
</feature>
<feature type="transmembrane region" description="Helical" evidence="5">
    <location>
        <begin position="582"/>
        <end position="609"/>
    </location>
</feature>
<sequence>MLKRIPAATVPAVEEFGRDLSLTRSIDNPHVARLLDVRQTDRVWLLFSQYVAAGTLASLLERRQPLSEGELVTLIGPLAQGLAVIHRIGLTHGNLTLDNVMLDAEGRPVLTDVGLRSLTDPVATPQSDLEALAELAIAAGGDPDLFKASLFAGDAQQTADRVLRLAVPTPIALLGATAVPPALPLPGTDFESPNIRTPTSRPGRSTSPAADGTASAGDTNSANDMTSTDDARSAGAGSAADGGRPAGEDGLAGDVRSAGDTRSVDGASFAGGSEVLGAPVGAGEDPASDEIRPGASGVSSASGDSDESAGTSGGGGGGTGIRGGDGTGGGAGVLNGNRQGRRRKRPEEGSSERSREAFGSSDSEDDAEASDVAGSMGGTPDKSSAVSARPGVGGARRGGKSAVDRHGKGRSGGRQGRGRTVTPRVSSSRARLIDRLFKGAGGGRQRAGSAARRAFGSRAAEGSVSAFSGFAREEATFASPGSTGLGGVGGRLRLQGLGGAQSGAEADKPDGLGVGDGDRPSVVAVVVPRVDAAAGSRRGGRDWRGQRRSSGGRGRAGRRKSRRPWHWWGVRLRLSERLRGRAPAYGVLAAVGAAAMVVLVLGLVAVGVLGGGPSTAASTGDAESPGTDASVASGRATISDAGSPNPAGSLPTATAVSTPPGTDWPTPWLDVLRALDRKRSTVFQTGDVGGLDAIYVPGSVPWKADKNLLASYRTQRLRIEGLTMEIRSLVIESEEADRAVLKVVDRLVAGAAVDPAGRRTTFPRGRPVARRIVLQARMTGAWRISEINAL</sequence>
<dbReference type="InterPro" id="IPR011009">
    <property type="entry name" value="Kinase-like_dom_sf"/>
</dbReference>
<feature type="compositionally biased region" description="Basic and acidic residues" evidence="4">
    <location>
        <begin position="345"/>
        <end position="356"/>
    </location>
</feature>
<evidence type="ECO:0000256" key="4">
    <source>
        <dbReference type="SAM" id="MobiDB-lite"/>
    </source>
</evidence>
<dbReference type="GO" id="GO:0005524">
    <property type="term" value="F:ATP binding"/>
    <property type="evidence" value="ECO:0007669"/>
    <property type="project" value="UniProtKB-KW"/>
</dbReference>
<keyword evidence="8" id="KW-1185">Reference proteome</keyword>
<dbReference type="PANTHER" id="PTHR45832:SF22">
    <property type="entry name" value="SERINE_THREONINE-PROTEIN KINASE SAMKA-RELATED"/>
    <property type="match status" value="1"/>
</dbReference>
<comment type="similarity">
    <text evidence="1">Belongs to the protein kinase superfamily. STE Ser/Thr protein kinase family. STE20 subfamily.</text>
</comment>
<keyword evidence="5" id="KW-0812">Transmembrane</keyword>
<keyword evidence="7" id="KW-0418">Kinase</keyword>
<comment type="caution">
    <text evidence="7">The sequence shown here is derived from an EMBL/GenBank/DDBJ whole genome shotgun (WGS) entry which is preliminary data.</text>
</comment>
<feature type="region of interest" description="Disordered" evidence="4">
    <location>
        <begin position="533"/>
        <end position="562"/>
    </location>
</feature>
<evidence type="ECO:0000256" key="5">
    <source>
        <dbReference type="SAM" id="Phobius"/>
    </source>
</evidence>
<dbReference type="InterPro" id="IPR000719">
    <property type="entry name" value="Prot_kinase_dom"/>
</dbReference>
<feature type="region of interest" description="Disordered" evidence="4">
    <location>
        <begin position="182"/>
        <end position="431"/>
    </location>
</feature>
<reference evidence="7 8" key="1">
    <citation type="submission" date="2019-03" db="EMBL/GenBank/DDBJ databases">
        <title>Genomic Encyclopedia of Type Strains, Phase III (KMG-III): the genomes of soil and plant-associated and newly described type strains.</title>
        <authorList>
            <person name="Whitman W."/>
        </authorList>
    </citation>
    <scope>NUCLEOTIDE SEQUENCE [LARGE SCALE GENOMIC DNA]</scope>
    <source>
        <strain evidence="7 8">VKM Ac-2575</strain>
    </source>
</reference>
<gene>
    <name evidence="7" type="ORF">EV138_0674</name>
</gene>
<proteinExistence type="inferred from homology"/>
<organism evidence="7 8">
    <name type="scientific">Kribbella voronezhensis</name>
    <dbReference type="NCBI Taxonomy" id="2512212"/>
    <lineage>
        <taxon>Bacteria</taxon>
        <taxon>Bacillati</taxon>
        <taxon>Actinomycetota</taxon>
        <taxon>Actinomycetes</taxon>
        <taxon>Propionibacteriales</taxon>
        <taxon>Kribbellaceae</taxon>
        <taxon>Kribbella</taxon>
    </lineage>
</organism>
<accession>A0A4R7T7A6</accession>
<evidence type="ECO:0000313" key="7">
    <source>
        <dbReference type="EMBL" id="TDU87156.1"/>
    </source>
</evidence>
<feature type="compositionally biased region" description="Polar residues" evidence="4">
    <location>
        <begin position="194"/>
        <end position="208"/>
    </location>
</feature>
<feature type="domain" description="Protein kinase" evidence="6">
    <location>
        <begin position="1"/>
        <end position="247"/>
    </location>
</feature>
<feature type="compositionally biased region" description="Low complexity" evidence="4">
    <location>
        <begin position="233"/>
        <end position="243"/>
    </location>
</feature>
<protein>
    <submittedName>
        <fullName evidence="7">Protein kinase-like protein</fullName>
    </submittedName>
</protein>
<dbReference type="GO" id="GO:0004672">
    <property type="term" value="F:protein kinase activity"/>
    <property type="evidence" value="ECO:0007669"/>
    <property type="project" value="InterPro"/>
</dbReference>
<feature type="compositionally biased region" description="Low complexity" evidence="4">
    <location>
        <begin position="294"/>
        <end position="303"/>
    </location>
</feature>
<keyword evidence="3" id="KW-0067">ATP-binding</keyword>
<dbReference type="AlphaFoldDB" id="A0A4R7T7A6"/>
<dbReference type="InterPro" id="IPR051931">
    <property type="entry name" value="PAK3-like"/>
</dbReference>
<keyword evidence="5" id="KW-0472">Membrane</keyword>
<evidence type="ECO:0000256" key="3">
    <source>
        <dbReference type="ARBA" id="ARBA00022840"/>
    </source>
</evidence>
<feature type="compositionally biased region" description="Polar residues" evidence="4">
    <location>
        <begin position="651"/>
        <end position="660"/>
    </location>
</feature>
<dbReference type="Pfam" id="PF00069">
    <property type="entry name" value="Pkinase"/>
    <property type="match status" value="1"/>
</dbReference>
<evidence type="ECO:0000256" key="1">
    <source>
        <dbReference type="ARBA" id="ARBA00008874"/>
    </source>
</evidence>
<keyword evidence="5" id="KW-1133">Transmembrane helix</keyword>
<keyword evidence="7" id="KW-0808">Transferase</keyword>
<dbReference type="PANTHER" id="PTHR45832">
    <property type="entry name" value="SERINE/THREONINE-PROTEIN KINASE SAMKA-RELATED-RELATED"/>
    <property type="match status" value="1"/>
</dbReference>
<evidence type="ECO:0000256" key="2">
    <source>
        <dbReference type="ARBA" id="ARBA00022741"/>
    </source>
</evidence>
<dbReference type="EMBL" id="SOCE01000001">
    <property type="protein sequence ID" value="TDU87156.1"/>
    <property type="molecule type" value="Genomic_DNA"/>
</dbReference>
<dbReference type="SUPFAM" id="SSF56112">
    <property type="entry name" value="Protein kinase-like (PK-like)"/>
    <property type="match status" value="1"/>
</dbReference>
<feature type="compositionally biased region" description="Polar residues" evidence="4">
    <location>
        <begin position="216"/>
        <end position="228"/>
    </location>
</feature>